<dbReference type="GO" id="GO:0004112">
    <property type="term" value="F:cyclic-nucleotide phosphodiesterase activity"/>
    <property type="evidence" value="ECO:0007669"/>
    <property type="project" value="InterPro"/>
</dbReference>
<comment type="caution">
    <text evidence="6">The sequence shown here is derived from an EMBL/GenBank/DDBJ whole genome shotgun (WGS) entry which is preliminary data.</text>
</comment>
<evidence type="ECO:0000256" key="2">
    <source>
        <dbReference type="ARBA" id="ARBA00022801"/>
    </source>
</evidence>
<dbReference type="EMBL" id="NEVS01000004">
    <property type="protein sequence ID" value="OZI61862.1"/>
    <property type="molecule type" value="Genomic_DNA"/>
</dbReference>
<comment type="similarity">
    <text evidence="4">Belongs to the cyclic nucleotide phosphodiesterase class-III family.</text>
</comment>
<accession>A0A261UKF2</accession>
<gene>
    <name evidence="6" type="ORF">CAL28_21710</name>
</gene>
<evidence type="ECO:0000256" key="3">
    <source>
        <dbReference type="ARBA" id="ARBA00023004"/>
    </source>
</evidence>
<dbReference type="OrthoDB" id="9784378at2"/>
<dbReference type="PANTHER" id="PTHR42988">
    <property type="entry name" value="PHOSPHOHYDROLASE"/>
    <property type="match status" value="1"/>
</dbReference>
<dbReference type="PANTHER" id="PTHR42988:SF2">
    <property type="entry name" value="CYCLIC NUCLEOTIDE PHOSPHODIESTERASE CBUA0032-RELATED"/>
    <property type="match status" value="1"/>
</dbReference>
<keyword evidence="1" id="KW-0479">Metal-binding</keyword>
<dbReference type="InterPro" id="IPR026575">
    <property type="entry name" value="GpdQ/CpdA-like"/>
</dbReference>
<proteinExistence type="inferred from homology"/>
<dbReference type="InterPro" id="IPR042283">
    <property type="entry name" value="GpdQ_catalytic"/>
</dbReference>
<dbReference type="AlphaFoldDB" id="A0A261UKF2"/>
<keyword evidence="3" id="KW-0408">Iron</keyword>
<dbReference type="SUPFAM" id="SSF56300">
    <property type="entry name" value="Metallo-dependent phosphatases"/>
    <property type="match status" value="1"/>
</dbReference>
<dbReference type="RefSeq" id="WP_094843250.1">
    <property type="nucleotide sequence ID" value="NZ_NEVS01000004.1"/>
</dbReference>
<sequence length="275" mass="30188">MLFAQITDLHIKRPGRLAYKKVDTAAYLARCVDKLNRLQPRPDALVLTGDLVDFGAREEYEHLRALLAPLRIPYYLVMGNHDGRDALREAFPDHAYLRQHPDFVQYEVALGPLRLLALDTQDPPKGGGRLCGERLQWLADKLAADRATPTIVALHHPPFQCGIRHMDIQSLDLGDAAALAGIIAQAPNVERLICGHVHRAVQARFAGTIASICPSPAHQVALDLDPQGPSAFVMEPPAFQLHRHAPETGLVTHLAYVDDFGGASPFYDASGNLID</sequence>
<dbReference type="InterPro" id="IPR004843">
    <property type="entry name" value="Calcineurin-like_PHP"/>
</dbReference>
<name>A0A261UKF2_9BORD</name>
<protein>
    <submittedName>
        <fullName evidence="6">Phosphodiesterase</fullName>
    </submittedName>
</protein>
<evidence type="ECO:0000256" key="1">
    <source>
        <dbReference type="ARBA" id="ARBA00022723"/>
    </source>
</evidence>
<evidence type="ECO:0000259" key="5">
    <source>
        <dbReference type="Pfam" id="PF00149"/>
    </source>
</evidence>
<dbReference type="Gene3D" id="3.30.750.180">
    <property type="entry name" value="GpdQ, beta-strand dimerisation domain"/>
    <property type="match status" value="1"/>
</dbReference>
<dbReference type="Proteomes" id="UP000215767">
    <property type="component" value="Unassembled WGS sequence"/>
</dbReference>
<feature type="domain" description="Calcineurin-like phosphoesterase" evidence="5">
    <location>
        <begin position="1"/>
        <end position="199"/>
    </location>
</feature>
<dbReference type="InterPro" id="IPR050884">
    <property type="entry name" value="CNP_phosphodiesterase-III"/>
</dbReference>
<organism evidence="6 7">
    <name type="scientific">Bordetella genomosp. 11</name>
    <dbReference type="NCBI Taxonomy" id="1416808"/>
    <lineage>
        <taxon>Bacteria</taxon>
        <taxon>Pseudomonadati</taxon>
        <taxon>Pseudomonadota</taxon>
        <taxon>Betaproteobacteria</taxon>
        <taxon>Burkholderiales</taxon>
        <taxon>Alcaligenaceae</taxon>
        <taxon>Bordetella</taxon>
    </lineage>
</organism>
<evidence type="ECO:0000256" key="4">
    <source>
        <dbReference type="ARBA" id="ARBA00025742"/>
    </source>
</evidence>
<keyword evidence="2" id="KW-0378">Hydrolase</keyword>
<dbReference type="InterPro" id="IPR042281">
    <property type="entry name" value="GpdQ_beta-strand"/>
</dbReference>
<dbReference type="Pfam" id="PF00149">
    <property type="entry name" value="Metallophos"/>
    <property type="match status" value="1"/>
</dbReference>
<evidence type="ECO:0000313" key="7">
    <source>
        <dbReference type="Proteomes" id="UP000215767"/>
    </source>
</evidence>
<evidence type="ECO:0000313" key="6">
    <source>
        <dbReference type="EMBL" id="OZI61862.1"/>
    </source>
</evidence>
<dbReference type="GO" id="GO:0046872">
    <property type="term" value="F:metal ion binding"/>
    <property type="evidence" value="ECO:0007669"/>
    <property type="project" value="UniProtKB-KW"/>
</dbReference>
<dbReference type="CDD" id="cd07402">
    <property type="entry name" value="MPP_GpdQ"/>
    <property type="match status" value="1"/>
</dbReference>
<reference evidence="7" key="1">
    <citation type="submission" date="2017-05" db="EMBL/GenBank/DDBJ databases">
        <title>Complete and WGS of Bordetella genogroups.</title>
        <authorList>
            <person name="Spilker T."/>
            <person name="Lipuma J."/>
        </authorList>
    </citation>
    <scope>NUCLEOTIDE SEQUENCE [LARGE SCALE GENOMIC DNA]</scope>
    <source>
        <strain evidence="7">AU8856</strain>
    </source>
</reference>
<keyword evidence="7" id="KW-1185">Reference proteome</keyword>
<dbReference type="Gene3D" id="3.60.21.40">
    <property type="entry name" value="GpdQ, catalytic alpha/beta sandwich domain"/>
    <property type="match status" value="1"/>
</dbReference>
<dbReference type="InterPro" id="IPR029052">
    <property type="entry name" value="Metallo-depent_PP-like"/>
</dbReference>